<dbReference type="InterPro" id="IPR050597">
    <property type="entry name" value="Cytochrome_c_Oxidase_Subunit"/>
</dbReference>
<evidence type="ECO:0000256" key="2">
    <source>
        <dbReference type="ARBA" id="ARBA00022723"/>
    </source>
</evidence>
<dbReference type="SUPFAM" id="SSF46626">
    <property type="entry name" value="Cytochrome c"/>
    <property type="match status" value="4"/>
</dbReference>
<keyword evidence="2 4" id="KW-0479">Metal-binding</keyword>
<dbReference type="InterPro" id="IPR009056">
    <property type="entry name" value="Cyt_c-like_dom"/>
</dbReference>
<dbReference type="AlphaFoldDB" id="A0A5M6IEH0"/>
<name>A0A5M6IEH0_9PROT</name>
<dbReference type="InterPro" id="IPR036280">
    <property type="entry name" value="Multihaem_cyt_sf"/>
</dbReference>
<reference evidence="6 7" key="1">
    <citation type="submission" date="2019-09" db="EMBL/GenBank/DDBJ databases">
        <title>Genome sequence of Roseospira marina, one of the more divergent members of the non-sulfur purple photosynthetic bacterial family, the Rhodospirillaceae.</title>
        <authorList>
            <person name="Meyer T."/>
            <person name="Kyndt J."/>
        </authorList>
    </citation>
    <scope>NUCLEOTIDE SEQUENCE [LARGE SCALE GENOMIC DNA]</scope>
    <source>
        <strain evidence="6 7">DSM 15113</strain>
    </source>
</reference>
<dbReference type="Pfam" id="PF13442">
    <property type="entry name" value="Cytochrome_CBB3"/>
    <property type="match status" value="2"/>
</dbReference>
<dbReference type="Gene3D" id="1.10.760.10">
    <property type="entry name" value="Cytochrome c-like domain"/>
    <property type="match status" value="3"/>
</dbReference>
<dbReference type="SUPFAM" id="SSF48695">
    <property type="entry name" value="Multiheme cytochromes"/>
    <property type="match status" value="1"/>
</dbReference>
<dbReference type="PROSITE" id="PS51007">
    <property type="entry name" value="CYTC"/>
    <property type="match status" value="1"/>
</dbReference>
<keyword evidence="7" id="KW-1185">Reference proteome</keyword>
<organism evidence="6 7">
    <name type="scientific">Roseospira marina</name>
    <dbReference type="NCBI Taxonomy" id="140057"/>
    <lineage>
        <taxon>Bacteria</taxon>
        <taxon>Pseudomonadati</taxon>
        <taxon>Pseudomonadota</taxon>
        <taxon>Alphaproteobacteria</taxon>
        <taxon>Rhodospirillales</taxon>
        <taxon>Rhodospirillaceae</taxon>
        <taxon>Roseospira</taxon>
    </lineage>
</organism>
<keyword evidence="1 4" id="KW-0349">Heme</keyword>
<evidence type="ECO:0000313" key="6">
    <source>
        <dbReference type="EMBL" id="KAA5606179.1"/>
    </source>
</evidence>
<dbReference type="EMBL" id="VWPJ01000005">
    <property type="protein sequence ID" value="KAA5606179.1"/>
    <property type="molecule type" value="Genomic_DNA"/>
</dbReference>
<dbReference type="Proteomes" id="UP000324065">
    <property type="component" value="Unassembled WGS sequence"/>
</dbReference>
<dbReference type="OrthoDB" id="9811281at2"/>
<evidence type="ECO:0000313" key="7">
    <source>
        <dbReference type="Proteomes" id="UP000324065"/>
    </source>
</evidence>
<gene>
    <name evidence="6" type="ORF">F1188_07060</name>
</gene>
<dbReference type="InterPro" id="IPR036909">
    <property type="entry name" value="Cyt_c-like_dom_sf"/>
</dbReference>
<dbReference type="PANTHER" id="PTHR33751:SF1">
    <property type="entry name" value="CBB3-TYPE CYTOCHROME C OXIDASE SUBUNIT FIXP"/>
    <property type="match status" value="1"/>
</dbReference>
<evidence type="ECO:0000259" key="5">
    <source>
        <dbReference type="PROSITE" id="PS51007"/>
    </source>
</evidence>
<accession>A0A5M6IEH0</accession>
<evidence type="ECO:0000256" key="1">
    <source>
        <dbReference type="ARBA" id="ARBA00022617"/>
    </source>
</evidence>
<feature type="domain" description="Cytochrome c" evidence="5">
    <location>
        <begin position="170"/>
        <end position="374"/>
    </location>
</feature>
<keyword evidence="3 4" id="KW-0408">Iron</keyword>
<comment type="caution">
    <text evidence="6">The sequence shown here is derived from an EMBL/GenBank/DDBJ whole genome shotgun (WGS) entry which is preliminary data.</text>
</comment>
<evidence type="ECO:0000256" key="3">
    <source>
        <dbReference type="ARBA" id="ARBA00023004"/>
    </source>
</evidence>
<dbReference type="GO" id="GO:0046872">
    <property type="term" value="F:metal ion binding"/>
    <property type="evidence" value="ECO:0007669"/>
    <property type="project" value="UniProtKB-KW"/>
</dbReference>
<proteinExistence type="predicted"/>
<dbReference type="GO" id="GO:0020037">
    <property type="term" value="F:heme binding"/>
    <property type="evidence" value="ECO:0007669"/>
    <property type="project" value="InterPro"/>
</dbReference>
<dbReference type="PANTHER" id="PTHR33751">
    <property type="entry name" value="CBB3-TYPE CYTOCHROME C OXIDASE SUBUNIT FIXP"/>
    <property type="match status" value="1"/>
</dbReference>
<dbReference type="GO" id="GO:0009055">
    <property type="term" value="F:electron transfer activity"/>
    <property type="evidence" value="ECO:0007669"/>
    <property type="project" value="InterPro"/>
</dbReference>
<sequence length="470" mass="50135">MPQGHRPRTARGVRRMMRVRRATRVAAAGIALAILAALLPPPAAVADEIVSAIARGGRLYDDWRTELDLHTRRISHLPAPDITGAAAEGEGLCVACHGWDYHGVPWAEGGSIADRAGTDPADVVAILTDATHGYGTYMDETDLRDLALFVTRGQIDMTRWISISSGRAKGEAEAGSVYFQSICAGCHGADGMAVEEMPPLGPFSRDEPWHAMHIMMNGHPNGSMPPLRVLDASHLADALAYMQALPSRPVIAAVVRGGRLYDTWSVEAGRSVPEGWHPLWPEDRRTEAEAAGGAALARAQARSWRCVSCHGWDYRGRDGMAMGGTPPPFVGIDGKAGADPAALAALLTDDAHGYGRLLSRRDIMDLATFVSVGQVDMAPWIHPDTGHFLADGAAFEGHYQTICATCHGPDGQAIRTMPPVGRAVAGEPQRALHSVFNGHPGEAMPPLRAMGIETAAGILSFAETLPPRKH</sequence>
<protein>
    <recommendedName>
        <fullName evidence="5">Cytochrome c domain-containing protein</fullName>
    </recommendedName>
</protein>
<evidence type="ECO:0000256" key="4">
    <source>
        <dbReference type="PROSITE-ProRule" id="PRU00433"/>
    </source>
</evidence>